<gene>
    <name evidence="2" type="ORF">AARE701A_LOCUS2597</name>
</gene>
<sequence length="204" mass="24021">MVLPKFHMEEDPCQVFTVGDPMEKSWRDIQGIGLHFPLKPSVCIDGVIYYRASNKYRGSTYFLVSFDVRSEKFNYVKTPEIMDHHCTMINYQGKLGFMCCKKGVEIWVMEDADKKQDWSKIIFYEMEGFENWPISGVTHGGEIVFVNAMLKCYETLYVFYYDPKRNSMRCVEVEGTMVEDIERERKHLLLIWAVSNLVENTMRL</sequence>
<feature type="domain" description="F-box associated beta-propeller type 3" evidence="1">
    <location>
        <begin position="9"/>
        <end position="187"/>
    </location>
</feature>
<accession>A0A8S1ZIG2</accession>
<protein>
    <recommendedName>
        <fullName evidence="1">F-box associated beta-propeller type 3 domain-containing protein</fullName>
    </recommendedName>
</protein>
<dbReference type="InterPro" id="IPR013187">
    <property type="entry name" value="F-box-assoc_dom_typ3"/>
</dbReference>
<name>A0A8S1ZIG2_ARAAE</name>
<dbReference type="Proteomes" id="UP000682877">
    <property type="component" value="Chromosome 1"/>
</dbReference>
<keyword evidence="3" id="KW-1185">Reference proteome</keyword>
<proteinExistence type="predicted"/>
<evidence type="ECO:0000313" key="3">
    <source>
        <dbReference type="Proteomes" id="UP000682877"/>
    </source>
</evidence>
<dbReference type="AlphaFoldDB" id="A0A8S1ZIG2"/>
<dbReference type="NCBIfam" id="TIGR01640">
    <property type="entry name" value="F_box_assoc_1"/>
    <property type="match status" value="1"/>
</dbReference>
<dbReference type="EMBL" id="LR999451">
    <property type="protein sequence ID" value="CAE5959043.1"/>
    <property type="molecule type" value="Genomic_DNA"/>
</dbReference>
<evidence type="ECO:0000259" key="1">
    <source>
        <dbReference type="Pfam" id="PF08268"/>
    </source>
</evidence>
<organism evidence="2 3">
    <name type="scientific">Arabidopsis arenosa</name>
    <name type="common">Sand rock-cress</name>
    <name type="synonym">Cardaminopsis arenosa</name>
    <dbReference type="NCBI Taxonomy" id="38785"/>
    <lineage>
        <taxon>Eukaryota</taxon>
        <taxon>Viridiplantae</taxon>
        <taxon>Streptophyta</taxon>
        <taxon>Embryophyta</taxon>
        <taxon>Tracheophyta</taxon>
        <taxon>Spermatophyta</taxon>
        <taxon>Magnoliopsida</taxon>
        <taxon>eudicotyledons</taxon>
        <taxon>Gunneridae</taxon>
        <taxon>Pentapetalae</taxon>
        <taxon>rosids</taxon>
        <taxon>malvids</taxon>
        <taxon>Brassicales</taxon>
        <taxon>Brassicaceae</taxon>
        <taxon>Camelineae</taxon>
        <taxon>Arabidopsis</taxon>
    </lineage>
</organism>
<dbReference type="PANTHER" id="PTHR31111:SF58">
    <property type="entry name" value="F-BOX DOMAIN-CONTAINING PROTEIN"/>
    <property type="match status" value="1"/>
</dbReference>
<dbReference type="PANTHER" id="PTHR31111">
    <property type="entry name" value="BNAA05G37150D PROTEIN-RELATED"/>
    <property type="match status" value="1"/>
</dbReference>
<reference evidence="2" key="1">
    <citation type="submission" date="2021-01" db="EMBL/GenBank/DDBJ databases">
        <authorList>
            <person name="Bezrukov I."/>
        </authorList>
    </citation>
    <scope>NUCLEOTIDE SEQUENCE</scope>
</reference>
<dbReference type="InterPro" id="IPR017451">
    <property type="entry name" value="F-box-assoc_interact_dom"/>
</dbReference>
<dbReference type="Pfam" id="PF08268">
    <property type="entry name" value="FBA_3"/>
    <property type="match status" value="1"/>
</dbReference>
<evidence type="ECO:0000313" key="2">
    <source>
        <dbReference type="EMBL" id="CAE5959043.1"/>
    </source>
</evidence>